<proteinExistence type="predicted"/>
<name>A0AAN6WPU3_9PEZI</name>
<keyword evidence="1" id="KW-0812">Transmembrane</keyword>
<protein>
    <submittedName>
        <fullName evidence="2">Uncharacterized protein</fullName>
    </submittedName>
</protein>
<dbReference type="EMBL" id="MU864437">
    <property type="protein sequence ID" value="KAK4185895.1"/>
    <property type="molecule type" value="Genomic_DNA"/>
</dbReference>
<organism evidence="2 3">
    <name type="scientific">Podospora australis</name>
    <dbReference type="NCBI Taxonomy" id="1536484"/>
    <lineage>
        <taxon>Eukaryota</taxon>
        <taxon>Fungi</taxon>
        <taxon>Dikarya</taxon>
        <taxon>Ascomycota</taxon>
        <taxon>Pezizomycotina</taxon>
        <taxon>Sordariomycetes</taxon>
        <taxon>Sordariomycetidae</taxon>
        <taxon>Sordariales</taxon>
        <taxon>Podosporaceae</taxon>
        <taxon>Podospora</taxon>
    </lineage>
</organism>
<sequence>MFSLSIFFLSLRVRAPLSLYIFTFLLSSTLSVLSSTVMGILPRARALSETHTKKLSSSLLDFSALQSAWETALYQ</sequence>
<accession>A0AAN6WPU3</accession>
<keyword evidence="1" id="KW-1133">Transmembrane helix</keyword>
<reference evidence="2" key="1">
    <citation type="journal article" date="2023" name="Mol. Phylogenet. Evol.">
        <title>Genome-scale phylogeny and comparative genomics of the fungal order Sordariales.</title>
        <authorList>
            <person name="Hensen N."/>
            <person name="Bonometti L."/>
            <person name="Westerberg I."/>
            <person name="Brannstrom I.O."/>
            <person name="Guillou S."/>
            <person name="Cros-Aarteil S."/>
            <person name="Calhoun S."/>
            <person name="Haridas S."/>
            <person name="Kuo A."/>
            <person name="Mondo S."/>
            <person name="Pangilinan J."/>
            <person name="Riley R."/>
            <person name="LaButti K."/>
            <person name="Andreopoulos B."/>
            <person name="Lipzen A."/>
            <person name="Chen C."/>
            <person name="Yan M."/>
            <person name="Daum C."/>
            <person name="Ng V."/>
            <person name="Clum A."/>
            <person name="Steindorff A."/>
            <person name="Ohm R.A."/>
            <person name="Martin F."/>
            <person name="Silar P."/>
            <person name="Natvig D.O."/>
            <person name="Lalanne C."/>
            <person name="Gautier V."/>
            <person name="Ament-Velasquez S.L."/>
            <person name="Kruys A."/>
            <person name="Hutchinson M.I."/>
            <person name="Powell A.J."/>
            <person name="Barry K."/>
            <person name="Miller A.N."/>
            <person name="Grigoriev I.V."/>
            <person name="Debuchy R."/>
            <person name="Gladieux P."/>
            <person name="Hiltunen Thoren M."/>
            <person name="Johannesson H."/>
        </authorList>
    </citation>
    <scope>NUCLEOTIDE SEQUENCE</scope>
    <source>
        <strain evidence="2">PSN309</strain>
    </source>
</reference>
<evidence type="ECO:0000313" key="3">
    <source>
        <dbReference type="Proteomes" id="UP001302126"/>
    </source>
</evidence>
<feature type="transmembrane region" description="Helical" evidence="1">
    <location>
        <begin position="20"/>
        <end position="41"/>
    </location>
</feature>
<evidence type="ECO:0000256" key="1">
    <source>
        <dbReference type="SAM" id="Phobius"/>
    </source>
</evidence>
<comment type="caution">
    <text evidence="2">The sequence shown here is derived from an EMBL/GenBank/DDBJ whole genome shotgun (WGS) entry which is preliminary data.</text>
</comment>
<keyword evidence="1" id="KW-0472">Membrane</keyword>
<dbReference type="Proteomes" id="UP001302126">
    <property type="component" value="Unassembled WGS sequence"/>
</dbReference>
<reference evidence="2" key="2">
    <citation type="submission" date="2023-05" db="EMBL/GenBank/DDBJ databases">
        <authorList>
            <consortium name="Lawrence Berkeley National Laboratory"/>
            <person name="Steindorff A."/>
            <person name="Hensen N."/>
            <person name="Bonometti L."/>
            <person name="Westerberg I."/>
            <person name="Brannstrom I.O."/>
            <person name="Guillou S."/>
            <person name="Cros-Aarteil S."/>
            <person name="Calhoun S."/>
            <person name="Haridas S."/>
            <person name="Kuo A."/>
            <person name="Mondo S."/>
            <person name="Pangilinan J."/>
            <person name="Riley R."/>
            <person name="Labutti K."/>
            <person name="Andreopoulos B."/>
            <person name="Lipzen A."/>
            <person name="Chen C."/>
            <person name="Yanf M."/>
            <person name="Daum C."/>
            <person name="Ng V."/>
            <person name="Clum A."/>
            <person name="Ohm R."/>
            <person name="Martin F."/>
            <person name="Silar P."/>
            <person name="Natvig D."/>
            <person name="Lalanne C."/>
            <person name="Gautier V."/>
            <person name="Ament-Velasquez S.L."/>
            <person name="Kruys A."/>
            <person name="Hutchinson M.I."/>
            <person name="Powell A.J."/>
            <person name="Barry K."/>
            <person name="Miller A.N."/>
            <person name="Grigoriev I.V."/>
            <person name="Debuchy R."/>
            <person name="Gladieux P."/>
            <person name="Thoren M.H."/>
            <person name="Johannesson H."/>
        </authorList>
    </citation>
    <scope>NUCLEOTIDE SEQUENCE</scope>
    <source>
        <strain evidence="2">PSN309</strain>
    </source>
</reference>
<keyword evidence="3" id="KW-1185">Reference proteome</keyword>
<gene>
    <name evidence="2" type="ORF">QBC35DRAFT_502751</name>
</gene>
<evidence type="ECO:0000313" key="2">
    <source>
        <dbReference type="EMBL" id="KAK4185895.1"/>
    </source>
</evidence>
<dbReference type="AlphaFoldDB" id="A0AAN6WPU3"/>